<evidence type="ECO:0000313" key="13">
    <source>
        <dbReference type="Proteomes" id="UP000261500"/>
    </source>
</evidence>
<evidence type="ECO:0000313" key="12">
    <source>
        <dbReference type="Ensembl" id="ENSPLAP00000027282.1"/>
    </source>
</evidence>
<dbReference type="Pfam" id="PF00096">
    <property type="entry name" value="zf-C2H2"/>
    <property type="match status" value="9"/>
</dbReference>
<organism evidence="12 13">
    <name type="scientific">Poecilia latipinna</name>
    <name type="common">sailfin molly</name>
    <dbReference type="NCBI Taxonomy" id="48699"/>
    <lineage>
        <taxon>Eukaryota</taxon>
        <taxon>Metazoa</taxon>
        <taxon>Chordata</taxon>
        <taxon>Craniata</taxon>
        <taxon>Vertebrata</taxon>
        <taxon>Euteleostomi</taxon>
        <taxon>Actinopterygii</taxon>
        <taxon>Neopterygii</taxon>
        <taxon>Teleostei</taxon>
        <taxon>Neoteleostei</taxon>
        <taxon>Acanthomorphata</taxon>
        <taxon>Ovalentaria</taxon>
        <taxon>Atherinomorphae</taxon>
        <taxon>Cyprinodontiformes</taxon>
        <taxon>Poeciliidae</taxon>
        <taxon>Poeciliinae</taxon>
        <taxon>Poecilia</taxon>
    </lineage>
</organism>
<feature type="region of interest" description="Disordered" evidence="10">
    <location>
        <begin position="435"/>
        <end position="454"/>
    </location>
</feature>
<dbReference type="Pfam" id="PF13912">
    <property type="entry name" value="zf-C2H2_6"/>
    <property type="match status" value="1"/>
</dbReference>
<evidence type="ECO:0000256" key="5">
    <source>
        <dbReference type="ARBA" id="ARBA00022771"/>
    </source>
</evidence>
<dbReference type="PROSITE" id="PS00028">
    <property type="entry name" value="ZINC_FINGER_C2H2_1"/>
    <property type="match status" value="12"/>
</dbReference>
<dbReference type="GO" id="GO:0005634">
    <property type="term" value="C:nucleus"/>
    <property type="evidence" value="ECO:0007669"/>
    <property type="project" value="UniProtKB-SubCell"/>
</dbReference>
<feature type="compositionally biased region" description="Acidic residues" evidence="10">
    <location>
        <begin position="498"/>
        <end position="516"/>
    </location>
</feature>
<keyword evidence="13" id="KW-1185">Reference proteome</keyword>
<dbReference type="InterPro" id="IPR050826">
    <property type="entry name" value="Krueppel_C2H2_ZnFinger"/>
</dbReference>
<dbReference type="GeneID" id="106958957"/>
<evidence type="ECO:0000256" key="3">
    <source>
        <dbReference type="ARBA" id="ARBA00022723"/>
    </source>
</evidence>
<feature type="domain" description="C2H2-type" evidence="11">
    <location>
        <begin position="677"/>
        <end position="704"/>
    </location>
</feature>
<proteinExistence type="inferred from homology"/>
<feature type="domain" description="C2H2-type" evidence="11">
    <location>
        <begin position="762"/>
        <end position="789"/>
    </location>
</feature>
<keyword evidence="5 8" id="KW-0863">Zinc-finger</keyword>
<name>A0A3B3VQY3_9TELE</name>
<dbReference type="GO" id="GO:0008270">
    <property type="term" value="F:zinc ion binding"/>
    <property type="evidence" value="ECO:0007669"/>
    <property type="project" value="UniProtKB-KW"/>
</dbReference>
<feature type="domain" description="C2H2-type" evidence="11">
    <location>
        <begin position="593"/>
        <end position="620"/>
    </location>
</feature>
<feature type="domain" description="C2H2-type" evidence="11">
    <location>
        <begin position="846"/>
        <end position="869"/>
    </location>
</feature>
<accession>A0A3B3VQY3</accession>
<evidence type="ECO:0000256" key="6">
    <source>
        <dbReference type="ARBA" id="ARBA00022833"/>
    </source>
</evidence>
<evidence type="ECO:0000256" key="10">
    <source>
        <dbReference type="SAM" id="MobiDB-lite"/>
    </source>
</evidence>
<keyword evidence="6" id="KW-0862">Zinc</keyword>
<dbReference type="SMART" id="SM00355">
    <property type="entry name" value="ZnF_C2H2"/>
    <property type="match status" value="12"/>
</dbReference>
<dbReference type="RefSeq" id="XP_014906634.1">
    <property type="nucleotide sequence ID" value="XM_015051148.1"/>
</dbReference>
<feature type="domain" description="C2H2-type" evidence="11">
    <location>
        <begin position="734"/>
        <end position="761"/>
    </location>
</feature>
<feature type="domain" description="C2H2-type" evidence="11">
    <location>
        <begin position="539"/>
        <end position="566"/>
    </location>
</feature>
<feature type="region of interest" description="Disordered" evidence="10">
    <location>
        <begin position="895"/>
        <end position="935"/>
    </location>
</feature>
<feature type="domain" description="C2H2-type" evidence="11">
    <location>
        <begin position="621"/>
        <end position="648"/>
    </location>
</feature>
<dbReference type="FunFam" id="3.30.160.60:FF:000446">
    <property type="entry name" value="Zinc finger protein"/>
    <property type="match status" value="1"/>
</dbReference>
<keyword evidence="3" id="KW-0479">Metal-binding</keyword>
<dbReference type="InterPro" id="IPR036236">
    <property type="entry name" value="Znf_C2H2_sf"/>
</dbReference>
<dbReference type="FunFam" id="3.30.160.60:FF:002343">
    <property type="entry name" value="Zinc finger protein 33A"/>
    <property type="match status" value="1"/>
</dbReference>
<evidence type="ECO:0000256" key="8">
    <source>
        <dbReference type="PROSITE-ProRule" id="PRU00042"/>
    </source>
</evidence>
<feature type="domain" description="C2H2-type" evidence="11">
    <location>
        <begin position="705"/>
        <end position="732"/>
    </location>
</feature>
<feature type="domain" description="C2H2-type" evidence="11">
    <location>
        <begin position="567"/>
        <end position="589"/>
    </location>
</feature>
<feature type="region of interest" description="Disordered" evidence="10">
    <location>
        <begin position="293"/>
        <end position="330"/>
    </location>
</feature>
<dbReference type="Ensembl" id="ENSPLAT00000020130.1">
    <property type="protein sequence ID" value="ENSPLAP00000027282.1"/>
    <property type="gene ID" value="ENSPLAG00000015731.1"/>
</dbReference>
<evidence type="ECO:0000256" key="4">
    <source>
        <dbReference type="ARBA" id="ARBA00022737"/>
    </source>
</evidence>
<evidence type="ECO:0000256" key="9">
    <source>
        <dbReference type="SAM" id="Coils"/>
    </source>
</evidence>
<evidence type="ECO:0000256" key="2">
    <source>
        <dbReference type="ARBA" id="ARBA00006991"/>
    </source>
</evidence>
<dbReference type="Proteomes" id="UP000261500">
    <property type="component" value="Unplaced"/>
</dbReference>
<dbReference type="FunFam" id="3.30.160.60:FF:000145">
    <property type="entry name" value="Zinc finger protein 574"/>
    <property type="match status" value="2"/>
</dbReference>
<dbReference type="FunFam" id="3.30.160.60:FF:000671">
    <property type="entry name" value="Zinc finger protein 26"/>
    <property type="match status" value="1"/>
</dbReference>
<evidence type="ECO:0000256" key="1">
    <source>
        <dbReference type="ARBA" id="ARBA00004123"/>
    </source>
</evidence>
<feature type="domain" description="C2H2-type" evidence="11">
    <location>
        <begin position="818"/>
        <end position="845"/>
    </location>
</feature>
<dbReference type="SUPFAM" id="SSF57667">
    <property type="entry name" value="beta-beta-alpha zinc fingers"/>
    <property type="match status" value="6"/>
</dbReference>
<feature type="compositionally biased region" description="Low complexity" evidence="10">
    <location>
        <begin position="895"/>
        <end position="925"/>
    </location>
</feature>
<evidence type="ECO:0000259" key="11">
    <source>
        <dbReference type="PROSITE" id="PS50157"/>
    </source>
</evidence>
<reference evidence="12" key="1">
    <citation type="submission" date="2025-08" db="UniProtKB">
        <authorList>
            <consortium name="Ensembl"/>
        </authorList>
    </citation>
    <scope>IDENTIFICATION</scope>
</reference>
<feature type="coiled-coil region" evidence="9">
    <location>
        <begin position="36"/>
        <end position="63"/>
    </location>
</feature>
<sequence>MFYCSSSGSDPLNMSKSGILRGIITEKLSTAAREIIAVVERTVADYEKEASGFRREIDRQRRQLELLQPQVKLHRGAKAGLPDLQSHEVVVVGEEQRQHADVRDSGSLDFLWYGDDDHDEDIQPVVQVTPRSRPKREDLTDPDYEISPRSFPSRVRPEKRRASKPLSSLTHLDFRVRVLDNPETEVLSNNVFQKSPVQDLSCPRDLQESDFLDLLRSSIPQLAAGEPFDLFITDTSRKLHPLRVSSLTPEEIYRTIRSSGNSALYVRLKTAVKPQSSSSSSDVLHQLDEELSISSATPSSDQTEENLRLSSPVDRPQRRRRGRPRAGEEPAHHFLRVCVLEDNQSDAPTETELQTSSVQELKCPRRMQEAEFLDLLRLTFPQLVGDDKKINMYKSDRSRKLQKLKTNTLTPEEIYRSMRSTGTKKSVLYVKLKTGGGEESENEEQNLQLVKDEPQPTDCVVLEDETAPLQSPEDLDRTGSGHAAASDVGSGGENEALRDDDDEWEPNAEDLEEGDDPQPKRRSYKGPRRYMENGKESKVLCQVCGVWYRTVSGLTRHAWAHIGDPKSVCGVCGETFSSAEDMKVHFEVHQKIHDCSYCGKGFFTASGLKNHVSLHTGERQFKCSHCSKTFAVQSALNVHLWVHVEDRPHKCDLCPKTFGLRGQLTAHKKSHVSRDRYLCNICGRSVGDLRSLTRHKLTHSNERHYGCKVCGKRFKLEHTLKEHMKVHTTRDRMFLCHICCKTFLSNNALMGHMKTHSGERPFVCVVCSKSFFNKYDLQKHMRVHTGETPYGCSHCGRHFKLKSTLNVHIQSHLGIKRFSCGVCGKACSRQEHLNVHMRTHNGERPYRCSLCDKAFTQSHCLKTHMKSYHPEHVLFQEPSTSFIQPLVTEGTTELTTDGTTELTTDGTTELTTDGTTDGATEGSTELMTDRTTEGL</sequence>
<dbReference type="GeneTree" id="ENSGT00940000167339"/>
<comment type="subcellular location">
    <subcellularLocation>
        <location evidence="1">Nucleus</location>
    </subcellularLocation>
</comment>
<keyword evidence="9" id="KW-0175">Coiled coil</keyword>
<dbReference type="STRING" id="48699.ENSPLAP00000027282"/>
<feature type="domain" description="C2H2-type" evidence="11">
    <location>
        <begin position="790"/>
        <end position="817"/>
    </location>
</feature>
<dbReference type="PROSITE" id="PS50157">
    <property type="entry name" value="ZINC_FINGER_C2H2_2"/>
    <property type="match status" value="12"/>
</dbReference>
<reference evidence="12" key="2">
    <citation type="submission" date="2025-09" db="UniProtKB">
        <authorList>
            <consortium name="Ensembl"/>
        </authorList>
    </citation>
    <scope>IDENTIFICATION</scope>
</reference>
<dbReference type="Gene3D" id="3.30.160.60">
    <property type="entry name" value="Classic Zinc Finger"/>
    <property type="match status" value="11"/>
</dbReference>
<feature type="region of interest" description="Disordered" evidence="10">
    <location>
        <begin position="122"/>
        <end position="164"/>
    </location>
</feature>
<dbReference type="FunFam" id="3.30.160.60:FF:000086">
    <property type="entry name" value="transcription factor E4F1 isoform X1"/>
    <property type="match status" value="1"/>
</dbReference>
<evidence type="ECO:0000256" key="7">
    <source>
        <dbReference type="ARBA" id="ARBA00023242"/>
    </source>
</evidence>
<feature type="domain" description="C2H2-type" evidence="11">
    <location>
        <begin position="649"/>
        <end position="676"/>
    </location>
</feature>
<feature type="region of interest" description="Disordered" evidence="10">
    <location>
        <begin position="470"/>
        <end position="529"/>
    </location>
</feature>
<protein>
    <submittedName>
        <fullName evidence="12">Zinc finger protein 852-like</fullName>
    </submittedName>
</protein>
<dbReference type="PANTHER" id="PTHR24377">
    <property type="entry name" value="IP01015P-RELATED"/>
    <property type="match status" value="1"/>
</dbReference>
<keyword evidence="4" id="KW-0677">Repeat</keyword>
<dbReference type="AlphaFoldDB" id="A0A3B3VQY3"/>
<comment type="similarity">
    <text evidence="2">Belongs to the krueppel C2H2-type zinc-finger protein family.</text>
</comment>
<dbReference type="FunFam" id="3.30.160.60:FF:001498">
    <property type="entry name" value="Zinc finger protein 404"/>
    <property type="match status" value="1"/>
</dbReference>
<dbReference type="InterPro" id="IPR013087">
    <property type="entry name" value="Znf_C2H2_type"/>
</dbReference>
<keyword evidence="7" id="KW-0539">Nucleus</keyword>